<accession>A0A0P4RA46</accession>
<dbReference type="Proteomes" id="UP000048965">
    <property type="component" value="Unassembled WGS sequence"/>
</dbReference>
<keyword evidence="5" id="KW-1185">Reference proteome</keyword>
<evidence type="ECO:0000313" key="5">
    <source>
        <dbReference type="Proteomes" id="UP000048965"/>
    </source>
</evidence>
<dbReference type="PANTHER" id="PTHR43767:SF12">
    <property type="entry name" value="AMP-DEPENDENT SYNTHETASE AND LIGASE"/>
    <property type="match status" value="1"/>
</dbReference>
<evidence type="ECO:0000256" key="1">
    <source>
        <dbReference type="SAM" id="MobiDB-lite"/>
    </source>
</evidence>
<dbReference type="Gene3D" id="3.30.300.30">
    <property type="match status" value="1"/>
</dbReference>
<dbReference type="PROSITE" id="PS00455">
    <property type="entry name" value="AMP_BINDING"/>
    <property type="match status" value="1"/>
</dbReference>
<dbReference type="Gene3D" id="3.40.50.12780">
    <property type="entry name" value="N-terminal domain of ligase-like"/>
    <property type="match status" value="1"/>
</dbReference>
<dbReference type="InterPro" id="IPR020845">
    <property type="entry name" value="AMP-binding_CS"/>
</dbReference>
<dbReference type="EMBL" id="BBNO01000007">
    <property type="protein sequence ID" value="GAO10342.1"/>
    <property type="molecule type" value="Genomic_DNA"/>
</dbReference>
<comment type="caution">
    <text evidence="4">The sequence shown here is derived from an EMBL/GenBank/DDBJ whole genome shotgun (WGS) entry which is preliminary data.</text>
</comment>
<dbReference type="Pfam" id="PF13193">
    <property type="entry name" value="AMP-binding_C"/>
    <property type="match status" value="1"/>
</dbReference>
<dbReference type="InterPro" id="IPR050237">
    <property type="entry name" value="ATP-dep_AMP-bd_enzyme"/>
</dbReference>
<reference evidence="5" key="1">
    <citation type="submission" date="2014-09" db="EMBL/GenBank/DDBJ databases">
        <title>Whole genome shotgun sequence of Streptomyces sp. NBRC 110027.</title>
        <authorList>
            <person name="Komaki H."/>
            <person name="Ichikawa N."/>
            <person name="Katano-Makiyama Y."/>
            <person name="Hosoyama A."/>
            <person name="Hashimoto M."/>
            <person name="Uohara A."/>
            <person name="Kitahashi Y."/>
            <person name="Ohji S."/>
            <person name="Kimura A."/>
            <person name="Yamazoe A."/>
            <person name="Igarashi Y."/>
            <person name="Fujita N."/>
        </authorList>
    </citation>
    <scope>NUCLEOTIDE SEQUENCE [LARGE SCALE GENOMIC DNA]</scope>
    <source>
        <strain evidence="5">NBRC 110027</strain>
    </source>
</reference>
<dbReference type="PANTHER" id="PTHR43767">
    <property type="entry name" value="LONG-CHAIN-FATTY-ACID--COA LIGASE"/>
    <property type="match status" value="1"/>
</dbReference>
<evidence type="ECO:0000259" key="2">
    <source>
        <dbReference type="Pfam" id="PF00501"/>
    </source>
</evidence>
<name>A0A0P4RA46_9ACTN</name>
<feature type="domain" description="AMP-dependent synthetase/ligase" evidence="2">
    <location>
        <begin position="49"/>
        <end position="412"/>
    </location>
</feature>
<dbReference type="AlphaFoldDB" id="A0A0P4RA46"/>
<keyword evidence="4" id="KW-0436">Ligase</keyword>
<dbReference type="InterPro" id="IPR045851">
    <property type="entry name" value="AMP-bd_C_sf"/>
</dbReference>
<dbReference type="GO" id="GO:0016877">
    <property type="term" value="F:ligase activity, forming carbon-sulfur bonds"/>
    <property type="evidence" value="ECO:0007669"/>
    <property type="project" value="UniProtKB-ARBA"/>
</dbReference>
<proteinExistence type="predicted"/>
<feature type="region of interest" description="Disordered" evidence="1">
    <location>
        <begin position="1"/>
        <end position="35"/>
    </location>
</feature>
<evidence type="ECO:0000313" key="4">
    <source>
        <dbReference type="EMBL" id="GAO10342.1"/>
    </source>
</evidence>
<sequence length="552" mass="58782">MTYAMEETDPEHGRAGNPRPAGEGDSTATGAPLETIDHLVGGPRIDDLLRRAARRAPGRLALSGPSGALTYAALDERVTRCAAALRTLIGEPGPGAVVGIAAALDLPFALAYFGAARAGLVSAMFNPLLREERLAHVLTSSGARAVIVPPAMYARIQAVRPALPALRTVVLTHREAEYEETTRRIPALDELVDRAAPVAPPAASDAGAVANLQFTSGTTGAPKTVQLTHRNLTVNAAQTAHAHRLTEHSILLNNLPSFHLMHLNIAVTVAATHVLCPGDDGEQAVRTAARHGATHFYSLPVRLSRLAAHPRLAGLSVPTLKAVLSGGSALPARTADLLGGHFRVPVVQGYGLAETSPSTHFDSLDHPVTGSSGPPVPGTWCRIVDLDTRAVLPVGERGEIQVTGPQLMKGYLSRPPEEAVEPGGWFSTGDIGYADADGRLFVVDRVKDVFKCDNWLVSPLEIEHVLLRSPDVADCAVFDHPDEYSGAVAHALVVLKGSGADPTAVTRFVNDQLPYYQHIRYLDVVERIPRSPTGKIQRRELRDATLTRHAPD</sequence>
<organism evidence="4 5">
    <name type="scientific">Streptomyces lydicamycinicus</name>
    <dbReference type="NCBI Taxonomy" id="1546107"/>
    <lineage>
        <taxon>Bacteria</taxon>
        <taxon>Bacillati</taxon>
        <taxon>Actinomycetota</taxon>
        <taxon>Actinomycetes</taxon>
        <taxon>Kitasatosporales</taxon>
        <taxon>Streptomycetaceae</taxon>
        <taxon>Streptomyces</taxon>
    </lineage>
</organism>
<reference evidence="4 5" key="2">
    <citation type="journal article" date="2015" name="Stand. Genomic Sci.">
        <title>Draft genome sequence of marine-derived Streptomyces sp. TP-A0598, a producer of anti-MRSA antibiotic lydicamycins.</title>
        <authorList>
            <person name="Komaki H."/>
            <person name="Ichikawa N."/>
            <person name="Hosoyama A."/>
            <person name="Fujita N."/>
            <person name="Igarashi Y."/>
        </authorList>
    </citation>
    <scope>NUCLEOTIDE SEQUENCE [LARGE SCALE GENOMIC DNA]</scope>
    <source>
        <strain evidence="4 5">NBRC 110027</strain>
    </source>
</reference>
<feature type="domain" description="AMP-binding enzyme C-terminal" evidence="3">
    <location>
        <begin position="461"/>
        <end position="535"/>
    </location>
</feature>
<dbReference type="InterPro" id="IPR000873">
    <property type="entry name" value="AMP-dep_synth/lig_dom"/>
</dbReference>
<dbReference type="Pfam" id="PF00501">
    <property type="entry name" value="AMP-binding"/>
    <property type="match status" value="1"/>
</dbReference>
<protein>
    <submittedName>
        <fullName evidence="4">Putative long-chain fatty acid--CoA ligase</fullName>
    </submittedName>
</protein>
<dbReference type="RefSeq" id="WP_245698643.1">
    <property type="nucleotide sequence ID" value="NZ_BBNO01000007.1"/>
</dbReference>
<dbReference type="InterPro" id="IPR042099">
    <property type="entry name" value="ANL_N_sf"/>
</dbReference>
<dbReference type="SUPFAM" id="SSF56801">
    <property type="entry name" value="Acetyl-CoA synthetase-like"/>
    <property type="match status" value="1"/>
</dbReference>
<dbReference type="InterPro" id="IPR025110">
    <property type="entry name" value="AMP-bd_C"/>
</dbReference>
<evidence type="ECO:0000259" key="3">
    <source>
        <dbReference type="Pfam" id="PF13193"/>
    </source>
</evidence>
<gene>
    <name evidence="4" type="ORF">TPA0598_07_00660</name>
</gene>